<evidence type="ECO:0000313" key="4">
    <source>
        <dbReference type="EMBL" id="RHY29806.1"/>
    </source>
</evidence>
<feature type="domain" description="Protein kinase" evidence="3">
    <location>
        <begin position="961"/>
        <end position="1240"/>
    </location>
</feature>
<dbReference type="Gene3D" id="1.10.510.10">
    <property type="entry name" value="Transferase(Phosphotransferase) domain 1"/>
    <property type="match status" value="1"/>
</dbReference>
<dbReference type="VEuPathDB" id="FungiDB:H310_09542"/>
<organism evidence="4 5">
    <name type="scientific">Aphanomyces invadans</name>
    <dbReference type="NCBI Taxonomy" id="157072"/>
    <lineage>
        <taxon>Eukaryota</taxon>
        <taxon>Sar</taxon>
        <taxon>Stramenopiles</taxon>
        <taxon>Oomycota</taxon>
        <taxon>Saprolegniomycetes</taxon>
        <taxon>Saprolegniales</taxon>
        <taxon>Verrucalvaceae</taxon>
        <taxon>Aphanomyces</taxon>
    </lineage>
</organism>
<sequence length="1249" mass="138678">MAKRLVRRAYLHASRLLACVAAMVVLYFEVTGSRQTRAMLVGISMDAEVSIAYKSPSIVEFLSTLVQFPDDVATTLAAIADGNPAMVYLDRNNATDALEIRARMCTHPTAADYLYVESFARAMLDEAMADMPPSNRSTSYIVVDCGFDGRLKNDTSTFKAHVLDKHLATFTTLFIQTLSLDLHRQHRSTSGAVAIWTTVPVAALSATTTDNTNERPIVVSSEDATYFAALSSTFPYDAGDFHLVTLDALVPSAGHWTGRMTGTGDRVSFGGTEGIYRKSPHIQANVDFYYWTLFPDPIAYAGTVEYVNSYYFKDSWGWFRCFLGIGIGSNLMVNAIVAILVMANMYRRDRTVWLPDLYPSIQRRATIRAGLLFLDCIMGSWWYAHQSCMNQGNYRTGLMGTLALEDMTRADGIMVCLAITSIAADAVGVRIHLAVVVVVYMACFARRLDLINWCGIGVDDTNAFLARNFDDNIIDGNGGMNLWAMHDNSQTNFLLIATECTWLVVAVGCSLVYVVAAAAWSALVYRQKYDAMRAVSPPAVLPKRRPRHPCRRLKAFLTSPWDCRRHGYRTTHWTRRSTLYDELNEADRNDNTAFERSVGRIAADEVGLVAPTKDYMHMHTKQLFVSPSGVWLLGFVVVNDQYVVGINQYLFLVLNVLCQRRLFRIYALSLTGDLVSKRRQRLHYYDLTRANVWNAVVVAATAAAAAMAQTGAILPKCEPNVSTAFDLKMKNQTLVCTKDQNTTGSLVSMLSDVNLFCATPTCLKMLNETQAMAAVCRPNSTTLLPTKFCDSECRQKVTTMQLYSKNCFEVATKNTITYCTFCNKFSQEADLFVETCGLWDSATALRDTITEPRTICAKINTPVPTDAPSSSSTSYIIISAIGGVIVLGAIAYFFLKKKNTKYESDYRSAGGSHINSGGSRGGSSRGSPHSTGTNQLAQVTMQNDIRFDTELAQFRIPQQEIQNISLLVKGGYGVVFHATFNKIDVAMKQLLPSKAKDQNAIQDFMNEIRLCARLEHPKIVKFVGISWSTLQDLAVLSEFMANGDVTGLIRKERKKPDAQRLLHWVPHPTFGTSKTKIAADVIDALVYLHSFQPTVIHRDLKSKNVLLSDTWEAKLSDFGISRVTSLEETMTSNIGTVAWIAPEVLTGGRYTEKADIYSFGVLLSELDTLQVPYAEMLGKSKENGFSNARLAMMVSEGALQPTFTDNIPSQLHQLAKDCLNFHDTDRPTAMKLSYQLHSILKDFDSLQFA</sequence>
<protein>
    <recommendedName>
        <fullName evidence="3">Protein kinase domain-containing protein</fullName>
    </recommendedName>
</protein>
<gene>
    <name evidence="4" type="ORF">DYB32_005801</name>
</gene>
<dbReference type="Proteomes" id="UP000285060">
    <property type="component" value="Unassembled WGS sequence"/>
</dbReference>
<feature type="transmembrane region" description="Helical" evidence="2">
    <location>
        <begin position="692"/>
        <end position="714"/>
    </location>
</feature>
<feature type="transmembrane region" description="Helical" evidence="2">
    <location>
        <begin position="317"/>
        <end position="344"/>
    </location>
</feature>
<dbReference type="EMBL" id="QUSY01000392">
    <property type="protein sequence ID" value="RHY29806.1"/>
    <property type="molecule type" value="Genomic_DNA"/>
</dbReference>
<keyword evidence="2" id="KW-0472">Membrane</keyword>
<keyword evidence="2" id="KW-1133">Transmembrane helix</keyword>
<comment type="caution">
    <text evidence="4">The sequence shown here is derived from an EMBL/GenBank/DDBJ whole genome shotgun (WGS) entry which is preliminary data.</text>
</comment>
<dbReference type="InterPro" id="IPR008271">
    <property type="entry name" value="Ser/Thr_kinase_AS"/>
</dbReference>
<accession>A0A3R6VB48</accession>
<keyword evidence="2" id="KW-0812">Transmembrane</keyword>
<name>A0A3R6VB48_9STRA</name>
<evidence type="ECO:0000256" key="2">
    <source>
        <dbReference type="SAM" id="Phobius"/>
    </source>
</evidence>
<dbReference type="PROSITE" id="PS00108">
    <property type="entry name" value="PROTEIN_KINASE_ST"/>
    <property type="match status" value="1"/>
</dbReference>
<dbReference type="PANTHER" id="PTHR44329">
    <property type="entry name" value="SERINE/THREONINE-PROTEIN KINASE TNNI3K-RELATED"/>
    <property type="match status" value="1"/>
</dbReference>
<dbReference type="SUPFAM" id="SSF56112">
    <property type="entry name" value="Protein kinase-like (PK-like)"/>
    <property type="match status" value="1"/>
</dbReference>
<dbReference type="GO" id="GO:0004674">
    <property type="term" value="F:protein serine/threonine kinase activity"/>
    <property type="evidence" value="ECO:0007669"/>
    <property type="project" value="TreeGrafter"/>
</dbReference>
<dbReference type="AlphaFoldDB" id="A0A3R6VB48"/>
<feature type="region of interest" description="Disordered" evidence="1">
    <location>
        <begin position="907"/>
        <end position="933"/>
    </location>
</feature>
<keyword evidence="5" id="KW-1185">Reference proteome</keyword>
<proteinExistence type="predicted"/>
<evidence type="ECO:0000259" key="3">
    <source>
        <dbReference type="PROSITE" id="PS50011"/>
    </source>
</evidence>
<feature type="transmembrane region" description="Helical" evidence="2">
    <location>
        <begin position="875"/>
        <end position="895"/>
    </location>
</feature>
<dbReference type="InterPro" id="IPR051681">
    <property type="entry name" value="Ser/Thr_Kinases-Pseudokinases"/>
</dbReference>
<dbReference type="VEuPathDB" id="FungiDB:H310_09540"/>
<feature type="transmembrane region" description="Helical" evidence="2">
    <location>
        <begin position="502"/>
        <end position="525"/>
    </location>
</feature>
<evidence type="ECO:0000256" key="1">
    <source>
        <dbReference type="SAM" id="MobiDB-lite"/>
    </source>
</evidence>
<dbReference type="PANTHER" id="PTHR44329:SF214">
    <property type="entry name" value="PROTEIN KINASE DOMAIN-CONTAINING PROTEIN"/>
    <property type="match status" value="1"/>
</dbReference>
<dbReference type="PROSITE" id="PS50011">
    <property type="entry name" value="PROTEIN_KINASE_DOM"/>
    <property type="match status" value="1"/>
</dbReference>
<reference evidence="4 5" key="1">
    <citation type="submission" date="2018-08" db="EMBL/GenBank/DDBJ databases">
        <title>Aphanomyces genome sequencing and annotation.</title>
        <authorList>
            <person name="Minardi D."/>
            <person name="Oidtmann B."/>
            <person name="Van Der Giezen M."/>
            <person name="Studholme D.J."/>
        </authorList>
    </citation>
    <scope>NUCLEOTIDE SEQUENCE [LARGE SCALE GENOMIC DNA]</scope>
    <source>
        <strain evidence="4 5">NJM0002</strain>
    </source>
</reference>
<dbReference type="GO" id="GO:0005524">
    <property type="term" value="F:ATP binding"/>
    <property type="evidence" value="ECO:0007669"/>
    <property type="project" value="InterPro"/>
</dbReference>
<dbReference type="Pfam" id="PF00069">
    <property type="entry name" value="Pkinase"/>
    <property type="match status" value="1"/>
</dbReference>
<dbReference type="InterPro" id="IPR000719">
    <property type="entry name" value="Prot_kinase_dom"/>
</dbReference>
<dbReference type="SMART" id="SM00220">
    <property type="entry name" value="S_TKc"/>
    <property type="match status" value="1"/>
</dbReference>
<evidence type="ECO:0000313" key="5">
    <source>
        <dbReference type="Proteomes" id="UP000285060"/>
    </source>
</evidence>
<dbReference type="InterPro" id="IPR011009">
    <property type="entry name" value="Kinase-like_dom_sf"/>
</dbReference>